<keyword evidence="4 14" id="KW-0547">Nucleotide-binding</keyword>
<dbReference type="InterPro" id="IPR049035">
    <property type="entry name" value="ADDB_N"/>
</dbReference>
<feature type="binding site" evidence="14">
    <location>
        <position position="1112"/>
    </location>
    <ligand>
        <name>[4Fe-4S] cluster</name>
        <dbReference type="ChEBI" id="CHEBI:49883"/>
    </ligand>
</feature>
<gene>
    <name evidence="14 17" type="primary">addB</name>
    <name evidence="17" type="ORF">CLLU_20350</name>
</gene>
<dbReference type="GO" id="GO:0051539">
    <property type="term" value="F:4 iron, 4 sulfur cluster binding"/>
    <property type="evidence" value="ECO:0007669"/>
    <property type="project" value="UniProtKB-KW"/>
</dbReference>
<keyword evidence="10 14" id="KW-0408">Iron</keyword>
<comment type="caution">
    <text evidence="17">The sequence shown here is derived from an EMBL/GenBank/DDBJ whole genome shotgun (WGS) entry which is preliminary data.</text>
</comment>
<accession>A0A2T0BM78</accession>
<protein>
    <recommendedName>
        <fullName evidence="14">ATP-dependent helicase/deoxyribonuclease subunit B</fullName>
        <ecNumber evidence="14">3.1.-.-</ecNumber>
    </recommendedName>
    <alternativeName>
        <fullName evidence="14">ATP-dependent helicase/nuclease subunit AddB</fullName>
    </alternativeName>
</protein>
<evidence type="ECO:0000256" key="8">
    <source>
        <dbReference type="ARBA" id="ARBA00022839"/>
    </source>
</evidence>
<sequence>MSIRFIYGRSGSGKSHYCLSRIKDEIYSGNNRNLVLVVPEQFSFQAEKNLIKTVGERGMLKAQVLSFRRMAEIVLDEVGGGTRKSINDAGRSVLLYKIIEENRDKLKVFGKTAQKRGFINFISDTIIELKRYRISPMLLKDSVDKVESVNLKNKLEDIAIIFSQFENILHKKYLDLEDTVNMLSEKLDKSKMFDDAEIWVDEFSSFTPQEYEVLKKIMCKCHKINVTLCMEGGERESATESMDLFLPVRITEKKLLEIARDNNISYDKPIILKCSPCYRFKNSQELQHLQSYLFSYPYRMYDRPVKDIEIHKALNKYTEVEHAARDIVKACRDQGLRFRDIAVVTGDMDGYESLIKAVFNEYDIPYFIDEKREIVNNPIIVLIISAVGILSKNWSYESVFRYLKTGILNLEFSEIDMLENYVLANGIRGKRWLQAEPWDFGVDYGISGKQISEEEVEYLNKINSIRDKVRAPIIKLSTAVKGKKKGNQICQGLYDFLCELKIPEKIKEIIEKFKDGSKLDRANEYGQIWSIVVDVLDQIVDSRGNETFGMEAFNEMLTNSFSQYKIGVIPPSLDQVLVSSAARVRSHDIRALYIVGVNDGIFPAPIAAEGVFTDEDRNSLREKGLELKENTKNRALQEQFLVYITLTSVDKYLKLSYSMSDGEGKTKRPSIIISMIKKIFPKLKEKSSILDAQGNEEDIESVNSPKATFNELILNLRKNIRDNGCINPIWLQVYRWYRDHDLWKERLSSVINGFYYNNEVEILDTSKVRKLYGKHLTVSVSRLEKYAQCPFAYFIQYGLKVKDRKMYNLSPPDLGSFMHEMLQKFSIYLKKKNLTWKDIDRKWCEENLNYMVDENLKSMPGFILNSSKRYRHITDRIKRILVRSLWLITEHMKRGKFEPMAYELSFGYNEDLPPISIKLHSGEEVSLVGRVDRVDEMKEEKSTYLRIIDYKSGTREFKLSDIYYGFQMQLLIYMDAILTELNERIDADAIPAGILYFKLDDPIIKSPGNISDDEIEKRIVKSLKMNGLLLNDPDLVKKMDGDMVKYSDIIPASVKKDGSLSELRSSLATMDQFQLLRKYVRNTIENICEKMLEGSIEITPYKDKNRSACTYCIYSAICQFDTSIKGNRYKIVRDKSDEEVWKDIEKGINK</sequence>
<reference evidence="17 18" key="1">
    <citation type="submission" date="2018-03" db="EMBL/GenBank/DDBJ databases">
        <title>Genome sequence of Clostridium luticellarii DSM 29923.</title>
        <authorList>
            <person name="Poehlein A."/>
            <person name="Daniel R."/>
        </authorList>
    </citation>
    <scope>NUCLEOTIDE SEQUENCE [LARGE SCALE GENOMIC DNA]</scope>
    <source>
        <strain evidence="17 18">DSM 29923</strain>
    </source>
</reference>
<evidence type="ECO:0000256" key="6">
    <source>
        <dbReference type="ARBA" id="ARBA00022801"/>
    </source>
</evidence>
<dbReference type="EMBL" id="PVXP01000027">
    <property type="protein sequence ID" value="PRR84981.1"/>
    <property type="molecule type" value="Genomic_DNA"/>
</dbReference>
<dbReference type="OrthoDB" id="9758506at2"/>
<evidence type="ECO:0000259" key="16">
    <source>
        <dbReference type="Pfam" id="PF21445"/>
    </source>
</evidence>
<dbReference type="GO" id="GO:0005524">
    <property type="term" value="F:ATP binding"/>
    <property type="evidence" value="ECO:0007669"/>
    <property type="project" value="UniProtKB-UniRule"/>
</dbReference>
<dbReference type="AlphaFoldDB" id="A0A2T0BM78"/>
<evidence type="ECO:0000313" key="17">
    <source>
        <dbReference type="EMBL" id="PRR84981.1"/>
    </source>
</evidence>
<comment type="similarity">
    <text evidence="14">Belongs to the helicase family. AddB/RexB type 1 subfamily.</text>
</comment>
<organism evidence="17 18">
    <name type="scientific">Clostridium luticellarii</name>
    <dbReference type="NCBI Taxonomy" id="1691940"/>
    <lineage>
        <taxon>Bacteria</taxon>
        <taxon>Bacillati</taxon>
        <taxon>Bacillota</taxon>
        <taxon>Clostridia</taxon>
        <taxon>Eubacteriales</taxon>
        <taxon>Clostridiaceae</taxon>
        <taxon>Clostridium</taxon>
    </lineage>
</organism>
<keyword evidence="18" id="KW-1185">Reference proteome</keyword>
<keyword evidence="8 14" id="KW-0269">Exonuclease</keyword>
<dbReference type="SUPFAM" id="SSF52540">
    <property type="entry name" value="P-loop containing nucleoside triphosphate hydrolases"/>
    <property type="match status" value="1"/>
</dbReference>
<evidence type="ECO:0000256" key="5">
    <source>
        <dbReference type="ARBA" id="ARBA00022763"/>
    </source>
</evidence>
<keyword evidence="6 14" id="KW-0378">Hydrolase</keyword>
<feature type="domain" description="ATP-dependent helicase/deoxyribonuclease subunit B N-terminal" evidence="16">
    <location>
        <begin position="5"/>
        <end position="289"/>
    </location>
</feature>
<evidence type="ECO:0000256" key="13">
    <source>
        <dbReference type="ARBA" id="ARBA00023204"/>
    </source>
</evidence>
<dbReference type="InterPro" id="IPR014140">
    <property type="entry name" value="DNA_helicase_suAddB"/>
</dbReference>
<comment type="miscellaneous">
    <text evidence="14">Despite having conserved helicase domains, this subunit does not have helicase activity.</text>
</comment>
<dbReference type="InterPro" id="IPR027417">
    <property type="entry name" value="P-loop_NTPase"/>
</dbReference>
<dbReference type="PANTHER" id="PTHR30591">
    <property type="entry name" value="RECBCD ENZYME SUBUNIT RECC"/>
    <property type="match status" value="1"/>
</dbReference>
<evidence type="ECO:0000256" key="2">
    <source>
        <dbReference type="ARBA" id="ARBA00022722"/>
    </source>
</evidence>
<evidence type="ECO:0000256" key="9">
    <source>
        <dbReference type="ARBA" id="ARBA00022840"/>
    </source>
</evidence>
<keyword evidence="7 14" id="KW-0347">Helicase</keyword>
<dbReference type="Gene3D" id="6.10.140.1030">
    <property type="match status" value="1"/>
</dbReference>
<keyword evidence="2 14" id="KW-0540">Nuclease</keyword>
<evidence type="ECO:0000256" key="3">
    <source>
        <dbReference type="ARBA" id="ARBA00022723"/>
    </source>
</evidence>
<comment type="subunit">
    <text evidence="14">Heterodimer of AddA and AddB.</text>
</comment>
<evidence type="ECO:0000256" key="11">
    <source>
        <dbReference type="ARBA" id="ARBA00023014"/>
    </source>
</evidence>
<feature type="binding site" evidence="14">
    <location>
        <position position="1118"/>
    </location>
    <ligand>
        <name>[4Fe-4S] cluster</name>
        <dbReference type="ChEBI" id="CHEBI:49883"/>
    </ligand>
</feature>
<feature type="domain" description="PD-(D/E)XK endonuclease-like" evidence="15">
    <location>
        <begin position="777"/>
        <end position="1119"/>
    </location>
</feature>
<dbReference type="EC" id="3.1.-.-" evidence="14"/>
<dbReference type="GO" id="GO:0008409">
    <property type="term" value="F:5'-3' exonuclease activity"/>
    <property type="evidence" value="ECO:0007669"/>
    <property type="project" value="UniProtKB-UniRule"/>
</dbReference>
<dbReference type="NCBIfam" id="TIGR02773">
    <property type="entry name" value="addB_Gpos"/>
    <property type="match status" value="1"/>
</dbReference>
<keyword evidence="9 14" id="KW-0067">ATP-binding</keyword>
<dbReference type="Gene3D" id="3.40.50.300">
    <property type="entry name" value="P-loop containing nucleotide triphosphate hydrolases"/>
    <property type="match status" value="4"/>
</dbReference>
<evidence type="ECO:0000256" key="12">
    <source>
        <dbReference type="ARBA" id="ARBA00023125"/>
    </source>
</evidence>
<dbReference type="RefSeq" id="WP_106009625.1">
    <property type="nucleotide sequence ID" value="NZ_PVXP01000027.1"/>
</dbReference>
<feature type="binding site" evidence="14">
    <location>
        <position position="789"/>
    </location>
    <ligand>
        <name>[4Fe-4S] cluster</name>
        <dbReference type="ChEBI" id="CHEBI:49883"/>
    </ligand>
</feature>
<evidence type="ECO:0000256" key="1">
    <source>
        <dbReference type="ARBA" id="ARBA00022485"/>
    </source>
</evidence>
<evidence type="ECO:0000256" key="7">
    <source>
        <dbReference type="ARBA" id="ARBA00022806"/>
    </source>
</evidence>
<comment type="cofactor">
    <cofactor evidence="14">
        <name>[4Fe-4S] cluster</name>
        <dbReference type="ChEBI" id="CHEBI:49883"/>
    </cofactor>
    <text evidence="14">Binds 1 [4Fe-4S] cluster.</text>
</comment>
<name>A0A2T0BM78_9CLOT</name>
<evidence type="ECO:0000256" key="10">
    <source>
        <dbReference type="ARBA" id="ARBA00023004"/>
    </source>
</evidence>
<dbReference type="HAMAP" id="MF_01452">
    <property type="entry name" value="AddB_type1"/>
    <property type="match status" value="1"/>
</dbReference>
<dbReference type="Gene3D" id="3.90.320.10">
    <property type="match status" value="1"/>
</dbReference>
<dbReference type="InterPro" id="IPR011604">
    <property type="entry name" value="PDDEXK-like_dom_sf"/>
</dbReference>
<dbReference type="GO" id="GO:0004386">
    <property type="term" value="F:helicase activity"/>
    <property type="evidence" value="ECO:0007669"/>
    <property type="project" value="UniProtKB-KW"/>
</dbReference>
<dbReference type="Proteomes" id="UP000237798">
    <property type="component" value="Unassembled WGS sequence"/>
</dbReference>
<comment type="function">
    <text evidence="14">The heterodimer acts as both an ATP-dependent DNA helicase and an ATP-dependent, dual-direction single-stranded exonuclease. Recognizes the chi site generating a DNA molecule suitable for the initiation of homologous recombination. The AddB subunit has 5' -&gt; 3' nuclease activity but not helicase activity.</text>
</comment>
<evidence type="ECO:0000256" key="4">
    <source>
        <dbReference type="ARBA" id="ARBA00022741"/>
    </source>
</evidence>
<dbReference type="GO" id="GO:0000724">
    <property type="term" value="P:double-strand break repair via homologous recombination"/>
    <property type="evidence" value="ECO:0007669"/>
    <property type="project" value="UniProtKB-UniRule"/>
</dbReference>
<comment type="cofactor">
    <cofactor evidence="14">
        <name>Mg(2+)</name>
        <dbReference type="ChEBI" id="CHEBI:18420"/>
    </cofactor>
</comment>
<keyword evidence="11 14" id="KW-0411">Iron-sulfur</keyword>
<feature type="binding site" evidence="14">
    <location>
        <position position="1109"/>
    </location>
    <ligand>
        <name>[4Fe-4S] cluster</name>
        <dbReference type="ChEBI" id="CHEBI:49883"/>
    </ligand>
</feature>
<dbReference type="Pfam" id="PF21445">
    <property type="entry name" value="ADDB_N"/>
    <property type="match status" value="1"/>
</dbReference>
<dbReference type="InterPro" id="IPR038726">
    <property type="entry name" value="PDDEXK_AddAB-type"/>
</dbReference>
<keyword evidence="1 14" id="KW-0004">4Fe-4S</keyword>
<keyword evidence="12 14" id="KW-0238">DNA-binding</keyword>
<dbReference type="GO" id="GO:0003690">
    <property type="term" value="F:double-stranded DNA binding"/>
    <property type="evidence" value="ECO:0007669"/>
    <property type="project" value="UniProtKB-UniRule"/>
</dbReference>
<keyword evidence="3 14" id="KW-0479">Metal-binding</keyword>
<evidence type="ECO:0000256" key="14">
    <source>
        <dbReference type="HAMAP-Rule" id="MF_01452"/>
    </source>
</evidence>
<proteinExistence type="inferred from homology"/>
<evidence type="ECO:0000259" key="15">
    <source>
        <dbReference type="Pfam" id="PF12705"/>
    </source>
</evidence>
<dbReference type="Pfam" id="PF12705">
    <property type="entry name" value="PDDEXK_1"/>
    <property type="match status" value="1"/>
</dbReference>
<evidence type="ECO:0000313" key="18">
    <source>
        <dbReference type="Proteomes" id="UP000237798"/>
    </source>
</evidence>
<dbReference type="GO" id="GO:0046872">
    <property type="term" value="F:metal ion binding"/>
    <property type="evidence" value="ECO:0007669"/>
    <property type="project" value="UniProtKB-KW"/>
</dbReference>
<keyword evidence="13 14" id="KW-0234">DNA repair</keyword>
<dbReference type="PANTHER" id="PTHR30591:SF1">
    <property type="entry name" value="RECBCD ENZYME SUBUNIT RECC"/>
    <property type="match status" value="1"/>
</dbReference>
<keyword evidence="5 14" id="KW-0227">DNA damage</keyword>